<keyword evidence="9" id="KW-0492">Microsome</keyword>
<sequence length="441" mass="50106">MAVIVEESRVRRKELVATIEKEGEQEREDMLKSSEVRKESNKREREEGRTSKEGKNPRDERVEWGAKERISDSERGDERKRRKRAVGEGRLDEKDENDRGKDGTKRKKERKNNVIITGIGAISGNIERGVEDWLEREIGVKRWGRGEREQKWEGRRREREGAGGDARTVRRSNTCGEMRERKRREWGEIGSEDGREMDERIRKRRERIENERITEEDGKWTDEEMMEETQTMIAAGSDTTALTMSFTTIMLGLHQDVQEKVYQEICDIFGNSDRDPTMFSNVRLPCARSAVISVSAENDPRERGKRDKRREPARVLKVHDPLTGRVFWSVKGESKGAISCAVGAGVESTRAGRSKESPKDPGTGADCGFAAPQRKVSSGPSGSSSTSVLLFMVVPKSFPEEPQDLACPRGTSPGGVVYNPCMSPIAELPQRFFFINKNRQR</sequence>
<organism evidence="15 16">
    <name type="scientific">Tenebrio molitor</name>
    <name type="common">Yellow mealworm beetle</name>
    <dbReference type="NCBI Taxonomy" id="7067"/>
    <lineage>
        <taxon>Eukaryota</taxon>
        <taxon>Metazoa</taxon>
        <taxon>Ecdysozoa</taxon>
        <taxon>Arthropoda</taxon>
        <taxon>Hexapoda</taxon>
        <taxon>Insecta</taxon>
        <taxon>Pterygota</taxon>
        <taxon>Neoptera</taxon>
        <taxon>Endopterygota</taxon>
        <taxon>Coleoptera</taxon>
        <taxon>Polyphaga</taxon>
        <taxon>Cucujiformia</taxon>
        <taxon>Tenebrionidae</taxon>
        <taxon>Tenebrio</taxon>
    </lineage>
</organism>
<feature type="region of interest" description="Disordered" evidence="14">
    <location>
        <begin position="348"/>
        <end position="384"/>
    </location>
</feature>
<dbReference type="Gene3D" id="1.10.630.10">
    <property type="entry name" value="Cytochrome P450"/>
    <property type="match status" value="1"/>
</dbReference>
<name>A0A8J6HGK0_TENMO</name>
<comment type="similarity">
    <text evidence="5">Belongs to the cytochrome P450 family.</text>
</comment>
<evidence type="ECO:0000313" key="15">
    <source>
        <dbReference type="EMBL" id="KAH0813761.1"/>
    </source>
</evidence>
<dbReference type="Pfam" id="PF00067">
    <property type="entry name" value="p450"/>
    <property type="match status" value="1"/>
</dbReference>
<dbReference type="InterPro" id="IPR050196">
    <property type="entry name" value="Cytochrome_P450_Monoox"/>
</dbReference>
<accession>A0A8J6HGK0</accession>
<evidence type="ECO:0000256" key="8">
    <source>
        <dbReference type="ARBA" id="ARBA00022824"/>
    </source>
</evidence>
<keyword evidence="12" id="KW-0503">Monooxygenase</keyword>
<dbReference type="GO" id="GO:0016705">
    <property type="term" value="F:oxidoreductase activity, acting on paired donors, with incorporation or reduction of molecular oxygen"/>
    <property type="evidence" value="ECO:0007669"/>
    <property type="project" value="InterPro"/>
</dbReference>
<dbReference type="Proteomes" id="UP000719412">
    <property type="component" value="Unassembled WGS sequence"/>
</dbReference>
<evidence type="ECO:0000256" key="13">
    <source>
        <dbReference type="ARBA" id="ARBA00023136"/>
    </source>
</evidence>
<evidence type="ECO:0000256" key="3">
    <source>
        <dbReference type="ARBA" id="ARBA00004174"/>
    </source>
</evidence>
<evidence type="ECO:0000256" key="6">
    <source>
        <dbReference type="ARBA" id="ARBA00022617"/>
    </source>
</evidence>
<proteinExistence type="inferred from homology"/>
<comment type="cofactor">
    <cofactor evidence="1">
        <name>heme</name>
        <dbReference type="ChEBI" id="CHEBI:30413"/>
    </cofactor>
</comment>
<keyword evidence="6" id="KW-0349">Heme</keyword>
<comment type="function">
    <text evidence="2">May be involved in the metabolism of insect hormones and in the breakdown of synthetic insecticides.</text>
</comment>
<dbReference type="InterPro" id="IPR036396">
    <property type="entry name" value="Cyt_P450_sf"/>
</dbReference>
<evidence type="ECO:0000256" key="5">
    <source>
        <dbReference type="ARBA" id="ARBA00010617"/>
    </source>
</evidence>
<feature type="region of interest" description="Disordered" evidence="14">
    <location>
        <begin position="18"/>
        <end position="114"/>
    </location>
</feature>
<dbReference type="InterPro" id="IPR001128">
    <property type="entry name" value="Cyt_P450"/>
</dbReference>
<reference evidence="15" key="2">
    <citation type="submission" date="2021-08" db="EMBL/GenBank/DDBJ databases">
        <authorList>
            <person name="Eriksson T."/>
        </authorList>
    </citation>
    <scope>NUCLEOTIDE SEQUENCE</scope>
    <source>
        <strain evidence="15">Stoneville</strain>
        <tissue evidence="15">Whole head</tissue>
    </source>
</reference>
<dbReference type="SUPFAM" id="SSF48264">
    <property type="entry name" value="Cytochrome P450"/>
    <property type="match status" value="1"/>
</dbReference>
<evidence type="ECO:0000256" key="1">
    <source>
        <dbReference type="ARBA" id="ARBA00001971"/>
    </source>
</evidence>
<evidence type="ECO:0008006" key="17">
    <source>
        <dbReference type="Google" id="ProtNLM"/>
    </source>
</evidence>
<evidence type="ECO:0000256" key="11">
    <source>
        <dbReference type="ARBA" id="ARBA00023004"/>
    </source>
</evidence>
<dbReference type="GO" id="GO:0020037">
    <property type="term" value="F:heme binding"/>
    <property type="evidence" value="ECO:0007669"/>
    <property type="project" value="InterPro"/>
</dbReference>
<feature type="compositionally biased region" description="Basic and acidic residues" evidence="14">
    <location>
        <begin position="18"/>
        <end position="103"/>
    </location>
</feature>
<dbReference type="AlphaFoldDB" id="A0A8J6HGK0"/>
<evidence type="ECO:0000256" key="9">
    <source>
        <dbReference type="ARBA" id="ARBA00022848"/>
    </source>
</evidence>
<keyword evidence="7" id="KW-0479">Metal-binding</keyword>
<evidence type="ECO:0000256" key="12">
    <source>
        <dbReference type="ARBA" id="ARBA00023033"/>
    </source>
</evidence>
<evidence type="ECO:0000256" key="10">
    <source>
        <dbReference type="ARBA" id="ARBA00023002"/>
    </source>
</evidence>
<keyword evidence="11" id="KW-0408">Iron</keyword>
<dbReference type="GO" id="GO:0005789">
    <property type="term" value="C:endoplasmic reticulum membrane"/>
    <property type="evidence" value="ECO:0007669"/>
    <property type="project" value="UniProtKB-SubCell"/>
</dbReference>
<keyword evidence="10" id="KW-0560">Oxidoreductase</keyword>
<protein>
    <recommendedName>
        <fullName evidence="17">Cytochrome P450 monooxygenase</fullName>
    </recommendedName>
</protein>
<dbReference type="PANTHER" id="PTHR24291">
    <property type="entry name" value="CYTOCHROME P450 FAMILY 4"/>
    <property type="match status" value="1"/>
</dbReference>
<dbReference type="GO" id="GO:0004497">
    <property type="term" value="F:monooxygenase activity"/>
    <property type="evidence" value="ECO:0007669"/>
    <property type="project" value="UniProtKB-KW"/>
</dbReference>
<evidence type="ECO:0000256" key="7">
    <source>
        <dbReference type="ARBA" id="ARBA00022723"/>
    </source>
</evidence>
<dbReference type="EMBL" id="JABDTM020024961">
    <property type="protein sequence ID" value="KAH0813761.1"/>
    <property type="molecule type" value="Genomic_DNA"/>
</dbReference>
<evidence type="ECO:0000313" key="16">
    <source>
        <dbReference type="Proteomes" id="UP000719412"/>
    </source>
</evidence>
<reference evidence="15" key="1">
    <citation type="journal article" date="2020" name="J Insects Food Feed">
        <title>The yellow mealworm (Tenebrio molitor) genome: a resource for the emerging insects as food and feed industry.</title>
        <authorList>
            <person name="Eriksson T."/>
            <person name="Andere A."/>
            <person name="Kelstrup H."/>
            <person name="Emery V."/>
            <person name="Picard C."/>
        </authorList>
    </citation>
    <scope>NUCLEOTIDE SEQUENCE</scope>
    <source>
        <strain evidence="15">Stoneville</strain>
        <tissue evidence="15">Whole head</tissue>
    </source>
</reference>
<dbReference type="GO" id="GO:0005506">
    <property type="term" value="F:iron ion binding"/>
    <property type="evidence" value="ECO:0007669"/>
    <property type="project" value="InterPro"/>
</dbReference>
<feature type="region of interest" description="Disordered" evidence="14">
    <location>
        <begin position="147"/>
        <end position="169"/>
    </location>
</feature>
<comment type="subcellular location">
    <subcellularLocation>
        <location evidence="4">Endoplasmic reticulum membrane</location>
        <topology evidence="4">Peripheral membrane protein</topology>
    </subcellularLocation>
    <subcellularLocation>
        <location evidence="3">Microsome membrane</location>
        <topology evidence="3">Peripheral membrane protein</topology>
    </subcellularLocation>
</comment>
<keyword evidence="8" id="KW-0256">Endoplasmic reticulum</keyword>
<keyword evidence="13" id="KW-0472">Membrane</keyword>
<evidence type="ECO:0000256" key="14">
    <source>
        <dbReference type="SAM" id="MobiDB-lite"/>
    </source>
</evidence>
<comment type="caution">
    <text evidence="15">The sequence shown here is derived from an EMBL/GenBank/DDBJ whole genome shotgun (WGS) entry which is preliminary data.</text>
</comment>
<evidence type="ECO:0000256" key="2">
    <source>
        <dbReference type="ARBA" id="ARBA00003690"/>
    </source>
</evidence>
<keyword evidence="16" id="KW-1185">Reference proteome</keyword>
<gene>
    <name evidence="15" type="ORF">GEV33_009030</name>
</gene>
<evidence type="ECO:0000256" key="4">
    <source>
        <dbReference type="ARBA" id="ARBA00004406"/>
    </source>
</evidence>
<dbReference type="PANTHER" id="PTHR24291:SF189">
    <property type="entry name" value="CYTOCHROME P450 4C3-RELATED"/>
    <property type="match status" value="1"/>
</dbReference>
<feature type="compositionally biased region" description="Basic and acidic residues" evidence="14">
    <location>
        <begin position="147"/>
        <end position="162"/>
    </location>
</feature>